<comment type="caution">
    <text evidence="18">The sequence shown here is derived from an EMBL/GenBank/DDBJ whole genome shotgun (WGS) entry which is preliminary data.</text>
</comment>
<dbReference type="InterPro" id="IPR036890">
    <property type="entry name" value="HATPase_C_sf"/>
</dbReference>
<keyword evidence="10" id="KW-0067">ATP-binding</keyword>
<feature type="transmembrane region" description="Helical" evidence="15">
    <location>
        <begin position="6"/>
        <end position="28"/>
    </location>
</feature>
<evidence type="ECO:0000256" key="13">
    <source>
        <dbReference type="ARBA" id="ARBA00023136"/>
    </source>
</evidence>
<accession>A0A081L7P9</accession>
<dbReference type="PANTHER" id="PTHR43711">
    <property type="entry name" value="TWO-COMPONENT HISTIDINE KINASE"/>
    <property type="match status" value="1"/>
</dbReference>
<evidence type="ECO:0000256" key="4">
    <source>
        <dbReference type="ARBA" id="ARBA00022475"/>
    </source>
</evidence>
<dbReference type="PANTHER" id="PTHR43711:SF26">
    <property type="entry name" value="SENSOR HISTIDINE KINASE RCSC"/>
    <property type="match status" value="1"/>
</dbReference>
<gene>
    <name evidence="18" type="ORF">BA70_09750</name>
</gene>
<reference evidence="18 19" key="1">
    <citation type="submission" date="2012-09" db="EMBL/GenBank/DDBJ databases">
        <title>Genome Sequence of Bacillus sp. DW5-4.</title>
        <authorList>
            <person name="Lai Q."/>
            <person name="Liu Y."/>
            <person name="Shao Z."/>
        </authorList>
    </citation>
    <scope>NUCLEOTIDE SEQUENCE [LARGE SCALE GENOMIC DNA]</scope>
    <source>
        <strain evidence="18 19">DW5-4</strain>
    </source>
</reference>
<dbReference type="SMART" id="SM00388">
    <property type="entry name" value="HisKA"/>
    <property type="match status" value="1"/>
</dbReference>
<evidence type="ECO:0000256" key="15">
    <source>
        <dbReference type="SAM" id="Phobius"/>
    </source>
</evidence>
<feature type="transmembrane region" description="Helical" evidence="15">
    <location>
        <begin position="168"/>
        <end position="187"/>
    </location>
</feature>
<dbReference type="FunFam" id="3.30.565.10:FF:000006">
    <property type="entry name" value="Sensor histidine kinase WalK"/>
    <property type="match status" value="1"/>
</dbReference>
<dbReference type="SMART" id="SM00304">
    <property type="entry name" value="HAMP"/>
    <property type="match status" value="1"/>
</dbReference>
<evidence type="ECO:0000313" key="19">
    <source>
        <dbReference type="Proteomes" id="UP000028091"/>
    </source>
</evidence>
<feature type="domain" description="HAMP" evidence="17">
    <location>
        <begin position="189"/>
        <end position="241"/>
    </location>
</feature>
<feature type="domain" description="Histidine kinase" evidence="16">
    <location>
        <begin position="256"/>
        <end position="472"/>
    </location>
</feature>
<keyword evidence="5" id="KW-0597">Phosphoprotein</keyword>
<evidence type="ECO:0000259" key="17">
    <source>
        <dbReference type="PROSITE" id="PS50885"/>
    </source>
</evidence>
<dbReference type="Gene3D" id="1.10.287.130">
    <property type="match status" value="1"/>
</dbReference>
<dbReference type="Proteomes" id="UP000028091">
    <property type="component" value="Unassembled WGS sequence"/>
</dbReference>
<evidence type="ECO:0000256" key="14">
    <source>
        <dbReference type="SAM" id="Coils"/>
    </source>
</evidence>
<dbReference type="Gene3D" id="6.10.340.10">
    <property type="match status" value="1"/>
</dbReference>
<evidence type="ECO:0000256" key="8">
    <source>
        <dbReference type="ARBA" id="ARBA00022741"/>
    </source>
</evidence>
<dbReference type="GO" id="GO:0005524">
    <property type="term" value="F:ATP binding"/>
    <property type="evidence" value="ECO:0007669"/>
    <property type="project" value="UniProtKB-KW"/>
</dbReference>
<dbReference type="CDD" id="cd06225">
    <property type="entry name" value="HAMP"/>
    <property type="match status" value="1"/>
</dbReference>
<dbReference type="InterPro" id="IPR050736">
    <property type="entry name" value="Sensor_HK_Regulatory"/>
</dbReference>
<evidence type="ECO:0000313" key="18">
    <source>
        <dbReference type="EMBL" id="KEP25275.1"/>
    </source>
</evidence>
<dbReference type="GO" id="GO:0000155">
    <property type="term" value="F:phosphorelay sensor kinase activity"/>
    <property type="evidence" value="ECO:0007669"/>
    <property type="project" value="InterPro"/>
</dbReference>
<evidence type="ECO:0000256" key="3">
    <source>
        <dbReference type="ARBA" id="ARBA00012438"/>
    </source>
</evidence>
<dbReference type="OrthoDB" id="3436at2"/>
<evidence type="ECO:0000256" key="6">
    <source>
        <dbReference type="ARBA" id="ARBA00022679"/>
    </source>
</evidence>
<comment type="subcellular location">
    <subcellularLocation>
        <location evidence="2">Cell membrane</location>
        <topology evidence="2">Multi-pass membrane protein</topology>
    </subcellularLocation>
</comment>
<keyword evidence="11 15" id="KW-1133">Transmembrane helix</keyword>
<keyword evidence="7 15" id="KW-0812">Transmembrane</keyword>
<comment type="catalytic activity">
    <reaction evidence="1">
        <text>ATP + protein L-histidine = ADP + protein N-phospho-L-histidine.</text>
        <dbReference type="EC" id="2.7.13.3"/>
    </reaction>
</comment>
<dbReference type="SUPFAM" id="SSF47384">
    <property type="entry name" value="Homodimeric domain of signal transducing histidine kinase"/>
    <property type="match status" value="1"/>
</dbReference>
<dbReference type="AlphaFoldDB" id="A0A081L7P9"/>
<keyword evidence="13 15" id="KW-0472">Membrane</keyword>
<protein>
    <recommendedName>
        <fullName evidence="3">histidine kinase</fullName>
        <ecNumber evidence="3">2.7.13.3</ecNumber>
    </recommendedName>
</protein>
<dbReference type="GO" id="GO:0005886">
    <property type="term" value="C:plasma membrane"/>
    <property type="evidence" value="ECO:0007669"/>
    <property type="project" value="UniProtKB-SubCell"/>
</dbReference>
<evidence type="ECO:0000256" key="2">
    <source>
        <dbReference type="ARBA" id="ARBA00004651"/>
    </source>
</evidence>
<keyword evidence="4" id="KW-1003">Cell membrane</keyword>
<dbReference type="InterPro" id="IPR005467">
    <property type="entry name" value="His_kinase_dom"/>
</dbReference>
<dbReference type="InterPro" id="IPR003660">
    <property type="entry name" value="HAMP_dom"/>
</dbReference>
<dbReference type="SUPFAM" id="SSF158472">
    <property type="entry name" value="HAMP domain-like"/>
    <property type="match status" value="1"/>
</dbReference>
<name>A0A081L7P9_9BACI</name>
<proteinExistence type="predicted"/>
<evidence type="ECO:0000256" key="11">
    <source>
        <dbReference type="ARBA" id="ARBA00022989"/>
    </source>
</evidence>
<sequence>MKIKYFYQLLISHLGLLLIAIMIISTLLSHFVKDIAYQNRVDEMSSYGNEILQNFKQLPKTEMIFRLRPFEDILSTRQIRFFVFDEKGDVLSQQQGMPPHEALLTKDLWVKLSKGEQIIVKRSDSRRLDQEASLVALPVMEDGKLKGGVVLIAPIQGAEQLVAQMNRYLYIIVFVALTITFILSLFLSKFHVNRIKKLREATEKIAQGDYNINLENKHLDEIGTLSEDFNMMAKRLQRSREEIDRLEKRRRQFIADVSHELKTPLTTIRGLVEWLNTSDVPAEEKEKCYALITDETKRMLRLVNENMDYEKIRSNQITLQKFHYPLIDTFEVIKEQLSRIAEEKHNQLIVDVDPEQKVYADYDRLIQILVNITKNAIQFTEGGHISLRGKQENQETIIEVEDTGIGIAADEVKHIWERFYKADISRTNTPYGEYGLGLSIVKQLVDLHEGFIDMKSEKNKGTTFTIRLPFPEERAKTKPF</sequence>
<dbReference type="InterPro" id="IPR003594">
    <property type="entry name" value="HATPase_dom"/>
</dbReference>
<dbReference type="PRINTS" id="PR00344">
    <property type="entry name" value="BCTRLSENSOR"/>
</dbReference>
<keyword evidence="19" id="KW-1185">Reference proteome</keyword>
<dbReference type="Pfam" id="PF00512">
    <property type="entry name" value="HisKA"/>
    <property type="match status" value="1"/>
</dbReference>
<evidence type="ECO:0000256" key="12">
    <source>
        <dbReference type="ARBA" id="ARBA00023012"/>
    </source>
</evidence>
<evidence type="ECO:0000256" key="1">
    <source>
        <dbReference type="ARBA" id="ARBA00000085"/>
    </source>
</evidence>
<evidence type="ECO:0000256" key="5">
    <source>
        <dbReference type="ARBA" id="ARBA00022553"/>
    </source>
</evidence>
<dbReference type="SMART" id="SM00387">
    <property type="entry name" value="HATPase_c"/>
    <property type="match status" value="1"/>
</dbReference>
<dbReference type="InterPro" id="IPR004358">
    <property type="entry name" value="Sig_transdc_His_kin-like_C"/>
</dbReference>
<evidence type="ECO:0000259" key="16">
    <source>
        <dbReference type="PROSITE" id="PS50109"/>
    </source>
</evidence>
<evidence type="ECO:0000256" key="7">
    <source>
        <dbReference type="ARBA" id="ARBA00022692"/>
    </source>
</evidence>
<dbReference type="InterPro" id="IPR036097">
    <property type="entry name" value="HisK_dim/P_sf"/>
</dbReference>
<keyword evidence="14" id="KW-0175">Coiled coil</keyword>
<dbReference type="PROSITE" id="PS50109">
    <property type="entry name" value="HIS_KIN"/>
    <property type="match status" value="1"/>
</dbReference>
<dbReference type="eggNOG" id="COG2205">
    <property type="taxonomic scope" value="Bacteria"/>
</dbReference>
<dbReference type="InterPro" id="IPR003661">
    <property type="entry name" value="HisK_dim/P_dom"/>
</dbReference>
<dbReference type="Pfam" id="PF00672">
    <property type="entry name" value="HAMP"/>
    <property type="match status" value="1"/>
</dbReference>
<dbReference type="Pfam" id="PF02518">
    <property type="entry name" value="HATPase_c"/>
    <property type="match status" value="1"/>
</dbReference>
<dbReference type="SUPFAM" id="SSF55874">
    <property type="entry name" value="ATPase domain of HSP90 chaperone/DNA topoisomerase II/histidine kinase"/>
    <property type="match status" value="1"/>
</dbReference>
<evidence type="ECO:0000256" key="10">
    <source>
        <dbReference type="ARBA" id="ARBA00022840"/>
    </source>
</evidence>
<dbReference type="FunFam" id="1.10.287.130:FF:000001">
    <property type="entry name" value="Two-component sensor histidine kinase"/>
    <property type="match status" value="1"/>
</dbReference>
<keyword evidence="6" id="KW-0808">Transferase</keyword>
<dbReference type="PROSITE" id="PS50885">
    <property type="entry name" value="HAMP"/>
    <property type="match status" value="1"/>
</dbReference>
<dbReference type="EC" id="2.7.13.3" evidence="3"/>
<keyword evidence="9 18" id="KW-0418">Kinase</keyword>
<organism evidence="18 19">
    <name type="scientific">Bacillus zhangzhouensis</name>
    <dbReference type="NCBI Taxonomy" id="1178540"/>
    <lineage>
        <taxon>Bacteria</taxon>
        <taxon>Bacillati</taxon>
        <taxon>Bacillota</taxon>
        <taxon>Bacilli</taxon>
        <taxon>Bacillales</taxon>
        <taxon>Bacillaceae</taxon>
        <taxon>Bacillus</taxon>
    </lineage>
</organism>
<keyword evidence="12" id="KW-0902">Two-component regulatory system</keyword>
<keyword evidence="8" id="KW-0547">Nucleotide-binding</keyword>
<dbReference type="CDD" id="cd00082">
    <property type="entry name" value="HisKA"/>
    <property type="match status" value="1"/>
</dbReference>
<feature type="coiled-coil region" evidence="14">
    <location>
        <begin position="229"/>
        <end position="256"/>
    </location>
</feature>
<dbReference type="Gene3D" id="3.30.565.10">
    <property type="entry name" value="Histidine kinase-like ATPase, C-terminal domain"/>
    <property type="match status" value="1"/>
</dbReference>
<dbReference type="RefSeq" id="WP_034324308.1">
    <property type="nucleotide sequence ID" value="NZ_JOTP01000027.1"/>
</dbReference>
<dbReference type="EMBL" id="JOTP01000027">
    <property type="protein sequence ID" value="KEP25275.1"/>
    <property type="molecule type" value="Genomic_DNA"/>
</dbReference>
<evidence type="ECO:0000256" key="9">
    <source>
        <dbReference type="ARBA" id="ARBA00022777"/>
    </source>
</evidence>